<dbReference type="GO" id="GO:0005886">
    <property type="term" value="C:plasma membrane"/>
    <property type="evidence" value="ECO:0007669"/>
    <property type="project" value="UniProtKB-ARBA"/>
</dbReference>
<dbReference type="InterPro" id="IPR003339">
    <property type="entry name" value="ABC/ECF_trnsptr_transmembrane"/>
</dbReference>
<accession>A0A378NQM4</accession>
<feature type="transmembrane region" description="Helical" evidence="5">
    <location>
        <begin position="203"/>
        <end position="222"/>
    </location>
</feature>
<evidence type="ECO:0000256" key="4">
    <source>
        <dbReference type="ARBA" id="ARBA00023136"/>
    </source>
</evidence>
<keyword evidence="2 5" id="KW-0812">Transmembrane</keyword>
<keyword evidence="3 5" id="KW-1133">Transmembrane helix</keyword>
<protein>
    <submittedName>
        <fullName evidence="6">Energy-coupling factor transporter transmembrane protein EcfT</fullName>
    </submittedName>
</protein>
<keyword evidence="4 5" id="KW-0472">Membrane</keyword>
<evidence type="ECO:0000313" key="7">
    <source>
        <dbReference type="Proteomes" id="UP000255234"/>
    </source>
</evidence>
<proteinExistence type="predicted"/>
<sequence length="223" mass="25472">MYKLTALTKLILAIMISIASLITNDLYILSILALIEVFTCFYLPKTKLLWSALGILIFFSFILFLIQLVCGTDLNTSIASALKMFIMAVSLLLLLQTTSARELTASLVKQLHLPYQYAFMITAILRFVPDILEESSAVRDAQSCRGFKPSSNPFRRIFDYMMVIKPMVFRSISRSENMALSLQMRGFSSPKPRVFIIDTKLRVIDYISMILFLIILSLLFYFI</sequence>
<dbReference type="Proteomes" id="UP000255234">
    <property type="component" value="Unassembled WGS sequence"/>
</dbReference>
<dbReference type="EMBL" id="UGPP01000001">
    <property type="protein sequence ID" value="STY70115.1"/>
    <property type="molecule type" value="Genomic_DNA"/>
</dbReference>
<reference evidence="6 7" key="1">
    <citation type="submission" date="2018-06" db="EMBL/GenBank/DDBJ databases">
        <authorList>
            <consortium name="Pathogen Informatics"/>
            <person name="Doyle S."/>
        </authorList>
    </citation>
    <scope>NUCLEOTIDE SEQUENCE [LARGE SCALE GENOMIC DNA]</scope>
    <source>
        <strain evidence="6 7">NCTC10571</strain>
    </source>
</reference>
<feature type="transmembrane region" description="Helical" evidence="5">
    <location>
        <begin position="78"/>
        <end position="95"/>
    </location>
</feature>
<evidence type="ECO:0000256" key="1">
    <source>
        <dbReference type="ARBA" id="ARBA00004141"/>
    </source>
</evidence>
<dbReference type="PANTHER" id="PTHR33514">
    <property type="entry name" value="PROTEIN ABCI12, CHLOROPLASTIC"/>
    <property type="match status" value="1"/>
</dbReference>
<comment type="subcellular location">
    <subcellularLocation>
        <location evidence="1">Membrane</location>
        <topology evidence="1">Multi-pass membrane protein</topology>
    </subcellularLocation>
</comment>
<dbReference type="CDD" id="cd16914">
    <property type="entry name" value="EcfT"/>
    <property type="match status" value="1"/>
</dbReference>
<dbReference type="RefSeq" id="WP_115150875.1">
    <property type="nucleotide sequence ID" value="NZ_UGPP01000001.1"/>
</dbReference>
<evidence type="ECO:0000256" key="3">
    <source>
        <dbReference type="ARBA" id="ARBA00022989"/>
    </source>
</evidence>
<dbReference type="Pfam" id="PF02361">
    <property type="entry name" value="CbiQ"/>
    <property type="match status" value="1"/>
</dbReference>
<evidence type="ECO:0000313" key="6">
    <source>
        <dbReference type="EMBL" id="STY70115.1"/>
    </source>
</evidence>
<feature type="transmembrane region" description="Helical" evidence="5">
    <location>
        <begin position="47"/>
        <end position="66"/>
    </location>
</feature>
<dbReference type="AlphaFoldDB" id="A0A378NQM4"/>
<dbReference type="PANTHER" id="PTHR33514:SF13">
    <property type="entry name" value="PROTEIN ABCI12, CHLOROPLASTIC"/>
    <property type="match status" value="1"/>
</dbReference>
<organism evidence="6 7">
    <name type="scientific">Megamonas hypermegale</name>
    <dbReference type="NCBI Taxonomy" id="158847"/>
    <lineage>
        <taxon>Bacteria</taxon>
        <taxon>Bacillati</taxon>
        <taxon>Bacillota</taxon>
        <taxon>Negativicutes</taxon>
        <taxon>Selenomonadales</taxon>
        <taxon>Selenomonadaceae</taxon>
        <taxon>Megamonas</taxon>
    </lineage>
</organism>
<gene>
    <name evidence="6" type="primary">ecfT_1</name>
    <name evidence="6" type="ORF">NCTC10571_00221</name>
</gene>
<evidence type="ECO:0000256" key="2">
    <source>
        <dbReference type="ARBA" id="ARBA00022692"/>
    </source>
</evidence>
<feature type="transmembrane region" description="Helical" evidence="5">
    <location>
        <begin position="12"/>
        <end position="35"/>
    </location>
</feature>
<name>A0A378NQM4_9FIRM</name>
<evidence type="ECO:0000256" key="5">
    <source>
        <dbReference type="SAM" id="Phobius"/>
    </source>
</evidence>